<dbReference type="InterPro" id="IPR016032">
    <property type="entry name" value="Sig_transdc_resp-reg_C-effctor"/>
</dbReference>
<feature type="domain" description="OmpR/PhoB-type" evidence="5">
    <location>
        <begin position="125"/>
        <end position="227"/>
    </location>
</feature>
<evidence type="ECO:0000313" key="7">
    <source>
        <dbReference type="Proteomes" id="UP001596052"/>
    </source>
</evidence>
<keyword evidence="1 3" id="KW-0238">DNA-binding</keyword>
<dbReference type="SMART" id="SM00862">
    <property type="entry name" value="Trans_reg_C"/>
    <property type="match status" value="1"/>
</dbReference>
<evidence type="ECO:0000256" key="1">
    <source>
        <dbReference type="ARBA" id="ARBA00023125"/>
    </source>
</evidence>
<dbReference type="SUPFAM" id="SSF52172">
    <property type="entry name" value="CheY-like"/>
    <property type="match status" value="1"/>
</dbReference>
<protein>
    <submittedName>
        <fullName evidence="6">Two-component system response regulator CreB</fullName>
    </submittedName>
</protein>
<reference evidence="7" key="1">
    <citation type="journal article" date="2019" name="Int. J. Syst. Evol. Microbiol.">
        <title>The Global Catalogue of Microorganisms (GCM) 10K type strain sequencing project: providing services to taxonomists for standard genome sequencing and annotation.</title>
        <authorList>
            <consortium name="The Broad Institute Genomics Platform"/>
            <consortium name="The Broad Institute Genome Sequencing Center for Infectious Disease"/>
            <person name="Wu L."/>
            <person name="Ma J."/>
        </authorList>
    </citation>
    <scope>NUCLEOTIDE SEQUENCE [LARGE SCALE GENOMIC DNA]</scope>
    <source>
        <strain evidence="7">CGMCC 4.1469</strain>
    </source>
</reference>
<dbReference type="CDD" id="cd00383">
    <property type="entry name" value="trans_reg_C"/>
    <property type="match status" value="1"/>
</dbReference>
<evidence type="ECO:0000259" key="4">
    <source>
        <dbReference type="PROSITE" id="PS50110"/>
    </source>
</evidence>
<dbReference type="SMART" id="SM00448">
    <property type="entry name" value="REC"/>
    <property type="match status" value="1"/>
</dbReference>
<evidence type="ECO:0000259" key="5">
    <source>
        <dbReference type="PROSITE" id="PS51755"/>
    </source>
</evidence>
<dbReference type="PANTHER" id="PTHR48111:SF6">
    <property type="entry name" value="TRANSCRIPTIONAL REGULATORY PROTEIN CREB"/>
    <property type="match status" value="1"/>
</dbReference>
<dbReference type="InterPro" id="IPR036388">
    <property type="entry name" value="WH-like_DNA-bd_sf"/>
</dbReference>
<proteinExistence type="predicted"/>
<dbReference type="NCBIfam" id="NF008296">
    <property type="entry name" value="PRK11083.1"/>
    <property type="match status" value="1"/>
</dbReference>
<dbReference type="InterPro" id="IPR001789">
    <property type="entry name" value="Sig_transdc_resp-reg_receiver"/>
</dbReference>
<dbReference type="Gene3D" id="3.40.50.2300">
    <property type="match status" value="1"/>
</dbReference>
<dbReference type="Pfam" id="PF00072">
    <property type="entry name" value="Response_reg"/>
    <property type="match status" value="1"/>
</dbReference>
<keyword evidence="7" id="KW-1185">Reference proteome</keyword>
<feature type="modified residue" description="4-aspartylphosphate" evidence="2">
    <location>
        <position position="53"/>
    </location>
</feature>
<feature type="domain" description="Response regulatory" evidence="4">
    <location>
        <begin position="4"/>
        <end position="117"/>
    </location>
</feature>
<dbReference type="Gene3D" id="1.10.10.10">
    <property type="entry name" value="Winged helix-like DNA-binding domain superfamily/Winged helix DNA-binding domain"/>
    <property type="match status" value="1"/>
</dbReference>
<dbReference type="EMBL" id="JBHSMQ010000016">
    <property type="protein sequence ID" value="MFC5458125.1"/>
    <property type="molecule type" value="Genomic_DNA"/>
</dbReference>
<dbReference type="Pfam" id="PF00486">
    <property type="entry name" value="Trans_reg_C"/>
    <property type="match status" value="1"/>
</dbReference>
<dbReference type="Gene3D" id="6.10.250.690">
    <property type="match status" value="1"/>
</dbReference>
<gene>
    <name evidence="6" type="primary">creB</name>
    <name evidence="6" type="ORF">ACFQDI_24860</name>
</gene>
<sequence>MPAKILIVEDEPSICENVVYALEADGFAVSTAATGQSALEQVKAQDFSLIILDVGLPDMTGFEVCKAVRRSHSLPVLFLTARSSEVDRVVGLEIGGDDYVVKPFSPRELVARVRAILRRVSAVPLPALRPDTAVPLVIDDVRCQAIYYGTALNLSRYEFRMLRAFAAHPGRVFSREQLMDHASEEPDASMERTVDTHVKTLRARMRGVRTGLDPIVTHRGMGYSLLETWPDA</sequence>
<dbReference type="PROSITE" id="PS50110">
    <property type="entry name" value="RESPONSE_REGULATORY"/>
    <property type="match status" value="1"/>
</dbReference>
<evidence type="ECO:0000256" key="3">
    <source>
        <dbReference type="PROSITE-ProRule" id="PRU01091"/>
    </source>
</evidence>
<evidence type="ECO:0000313" key="6">
    <source>
        <dbReference type="EMBL" id="MFC5458125.1"/>
    </source>
</evidence>
<dbReference type="PANTHER" id="PTHR48111">
    <property type="entry name" value="REGULATOR OF RPOS"/>
    <property type="match status" value="1"/>
</dbReference>
<dbReference type="InterPro" id="IPR011006">
    <property type="entry name" value="CheY-like_superfamily"/>
</dbReference>
<feature type="DNA-binding region" description="OmpR/PhoB-type" evidence="3">
    <location>
        <begin position="125"/>
        <end position="227"/>
    </location>
</feature>
<dbReference type="PROSITE" id="PS51755">
    <property type="entry name" value="OMPR_PHOB"/>
    <property type="match status" value="1"/>
</dbReference>
<organism evidence="6 7">
    <name type="scientific">Prosthecobacter fluviatilis</name>
    <dbReference type="NCBI Taxonomy" id="445931"/>
    <lineage>
        <taxon>Bacteria</taxon>
        <taxon>Pseudomonadati</taxon>
        <taxon>Verrucomicrobiota</taxon>
        <taxon>Verrucomicrobiia</taxon>
        <taxon>Verrucomicrobiales</taxon>
        <taxon>Verrucomicrobiaceae</taxon>
        <taxon>Prosthecobacter</taxon>
    </lineage>
</organism>
<name>A0ABW0KY41_9BACT</name>
<dbReference type="RefSeq" id="WP_377172145.1">
    <property type="nucleotide sequence ID" value="NZ_JBHSMQ010000016.1"/>
</dbReference>
<evidence type="ECO:0000256" key="2">
    <source>
        <dbReference type="PROSITE-ProRule" id="PRU00169"/>
    </source>
</evidence>
<accession>A0ABW0KY41</accession>
<dbReference type="InterPro" id="IPR039420">
    <property type="entry name" value="WalR-like"/>
</dbReference>
<keyword evidence="2" id="KW-0597">Phosphoprotein</keyword>
<dbReference type="Proteomes" id="UP001596052">
    <property type="component" value="Unassembled WGS sequence"/>
</dbReference>
<comment type="caution">
    <text evidence="6">The sequence shown here is derived from an EMBL/GenBank/DDBJ whole genome shotgun (WGS) entry which is preliminary data.</text>
</comment>
<dbReference type="InterPro" id="IPR001867">
    <property type="entry name" value="OmpR/PhoB-type_DNA-bd"/>
</dbReference>
<dbReference type="SUPFAM" id="SSF46894">
    <property type="entry name" value="C-terminal effector domain of the bipartite response regulators"/>
    <property type="match status" value="1"/>
</dbReference>